<dbReference type="AlphaFoldDB" id="A0AAW2BQ74"/>
<evidence type="ECO:0000313" key="2">
    <source>
        <dbReference type="Proteomes" id="UP001459277"/>
    </source>
</evidence>
<dbReference type="EMBL" id="JAZDWU010000011">
    <property type="protein sequence ID" value="KAK9987352.1"/>
    <property type="molecule type" value="Genomic_DNA"/>
</dbReference>
<reference evidence="1 2" key="1">
    <citation type="submission" date="2024-01" db="EMBL/GenBank/DDBJ databases">
        <title>A telomere-to-telomere, gap-free genome of sweet tea (Lithocarpus litseifolius).</title>
        <authorList>
            <person name="Zhou J."/>
        </authorList>
    </citation>
    <scope>NUCLEOTIDE SEQUENCE [LARGE SCALE GENOMIC DNA]</scope>
    <source>
        <strain evidence="1">Zhou-2022a</strain>
        <tissue evidence="1">Leaf</tissue>
    </source>
</reference>
<accession>A0AAW2BQ74</accession>
<evidence type="ECO:0000313" key="1">
    <source>
        <dbReference type="EMBL" id="KAK9987352.1"/>
    </source>
</evidence>
<protein>
    <submittedName>
        <fullName evidence="1">Uncharacterized protein</fullName>
    </submittedName>
</protein>
<proteinExistence type="predicted"/>
<sequence length="278" mass="30627">MYNCYSNRAYMHGYCSACIAFGEATLRPIGFRRNGDAVFVFGEGKLVSWNPESKEFKDFRMISDHNPFIDSYTESLVLLDKAANVAKENREGDTAYTLQRGSNSFGQFLLVFELKVGGYKRSIIIPGGARREQSINVESDLGSGLIVEVDVKGRRRVSWDRNKRGVKNFKWVPWACEVLGQGKLGLGLGSNKLAAQLPSSKPSLGPNTTSPETLELGEGSFKFVEQRSEILQRLTQECCASPIGELGCTESSQMMVFNFSSDQNSILGSNMLSGGVDL</sequence>
<comment type="caution">
    <text evidence="1">The sequence shown here is derived from an EMBL/GenBank/DDBJ whole genome shotgun (WGS) entry which is preliminary data.</text>
</comment>
<dbReference type="Proteomes" id="UP001459277">
    <property type="component" value="Unassembled WGS sequence"/>
</dbReference>
<organism evidence="1 2">
    <name type="scientific">Lithocarpus litseifolius</name>
    <dbReference type="NCBI Taxonomy" id="425828"/>
    <lineage>
        <taxon>Eukaryota</taxon>
        <taxon>Viridiplantae</taxon>
        <taxon>Streptophyta</taxon>
        <taxon>Embryophyta</taxon>
        <taxon>Tracheophyta</taxon>
        <taxon>Spermatophyta</taxon>
        <taxon>Magnoliopsida</taxon>
        <taxon>eudicotyledons</taxon>
        <taxon>Gunneridae</taxon>
        <taxon>Pentapetalae</taxon>
        <taxon>rosids</taxon>
        <taxon>fabids</taxon>
        <taxon>Fagales</taxon>
        <taxon>Fagaceae</taxon>
        <taxon>Lithocarpus</taxon>
    </lineage>
</organism>
<name>A0AAW2BQ74_9ROSI</name>
<keyword evidence="2" id="KW-1185">Reference proteome</keyword>
<gene>
    <name evidence="1" type="ORF">SO802_032303</name>
</gene>